<dbReference type="PANTHER" id="PTHR11102">
    <property type="entry name" value="SEL-1-LIKE PROTEIN"/>
    <property type="match status" value="1"/>
</dbReference>
<gene>
    <name evidence="3" type="ORF">BG015_002252</name>
</gene>
<dbReference type="Gene3D" id="1.25.40.10">
    <property type="entry name" value="Tetratricopeptide repeat domain"/>
    <property type="match status" value="2"/>
</dbReference>
<comment type="similarity">
    <text evidence="1">Belongs to the sel-1 family.</text>
</comment>
<reference evidence="3" key="1">
    <citation type="journal article" date="2020" name="Fungal Divers.">
        <title>Resolving the Mortierellaceae phylogeny through synthesis of multi-gene phylogenetics and phylogenomics.</title>
        <authorList>
            <person name="Vandepol N."/>
            <person name="Liber J."/>
            <person name="Desiro A."/>
            <person name="Na H."/>
            <person name="Kennedy M."/>
            <person name="Barry K."/>
            <person name="Grigoriev I.V."/>
            <person name="Miller A.N."/>
            <person name="O'Donnell K."/>
            <person name="Stajich J.E."/>
            <person name="Bonito G."/>
        </authorList>
    </citation>
    <scope>NUCLEOTIDE SEQUENCE</scope>
    <source>
        <strain evidence="3">NRRL 6426</strain>
    </source>
</reference>
<evidence type="ECO:0000256" key="2">
    <source>
        <dbReference type="SAM" id="MobiDB-lite"/>
    </source>
</evidence>
<feature type="region of interest" description="Disordered" evidence="2">
    <location>
        <begin position="106"/>
        <end position="126"/>
    </location>
</feature>
<accession>A0A9P5S6Q0</accession>
<dbReference type="Proteomes" id="UP000748756">
    <property type="component" value="Unassembled WGS sequence"/>
</dbReference>
<sequence length="477" mass="51961">MQAIRLFIKDDSDIKSASSPTASEDIHLAVHPDPVSGKDIVLWDDITAAFDDVIQIRSGTFVQSFLKGADFKILDPLRIAAVPGVILDVVVRNKAELSLESLKKSLPGSEADENKPPTSDISITVSGRSPAYGIENVAMAAAMNNDNPTLKLLSRGQETEKDNKSPPTPGNNTPPTLQDAAPKTQAPGSPQETAANAAKNIARTMMNATLGDNKALNALGDMYRDGRGVCQDYRAAMDRYTKAAGQENADAQCNIGQLYHNGHGVNLDYTLAVHWYQKAINQGHTRAKYNLGTIYQGYYRDYAKAAACFLEAANEGFAPAQCSLGSLHQRGSGVPQDYSLAMEWYRKASEQEHTEAQYNIGHLYHQGYSVAQDHFQAMDWYLKAAEKGHAVAQASAGVMYQHGQGVPQDDSLALDWFQRAATQGNANAQLYLGLTYEYGLGVIQDKKAKEWYKKAADRGVDDAKGRLKVLEQQGNSV</sequence>
<evidence type="ECO:0000313" key="4">
    <source>
        <dbReference type="Proteomes" id="UP000748756"/>
    </source>
</evidence>
<evidence type="ECO:0008006" key="5">
    <source>
        <dbReference type="Google" id="ProtNLM"/>
    </source>
</evidence>
<dbReference type="Pfam" id="PF08238">
    <property type="entry name" value="Sel1"/>
    <property type="match status" value="7"/>
</dbReference>
<feature type="compositionally biased region" description="Polar residues" evidence="2">
    <location>
        <begin position="116"/>
        <end position="126"/>
    </location>
</feature>
<feature type="region of interest" description="Disordered" evidence="2">
    <location>
        <begin position="156"/>
        <end position="194"/>
    </location>
</feature>
<keyword evidence="4" id="KW-1185">Reference proteome</keyword>
<name>A0A9P5S6Q0_9FUNG</name>
<dbReference type="SMART" id="SM00671">
    <property type="entry name" value="SEL1"/>
    <property type="match status" value="7"/>
</dbReference>
<dbReference type="SUPFAM" id="SSF81901">
    <property type="entry name" value="HCP-like"/>
    <property type="match status" value="2"/>
</dbReference>
<dbReference type="InterPro" id="IPR011990">
    <property type="entry name" value="TPR-like_helical_dom_sf"/>
</dbReference>
<dbReference type="InterPro" id="IPR006597">
    <property type="entry name" value="Sel1-like"/>
</dbReference>
<organism evidence="3 4">
    <name type="scientific">Linnemannia schmuckeri</name>
    <dbReference type="NCBI Taxonomy" id="64567"/>
    <lineage>
        <taxon>Eukaryota</taxon>
        <taxon>Fungi</taxon>
        <taxon>Fungi incertae sedis</taxon>
        <taxon>Mucoromycota</taxon>
        <taxon>Mortierellomycotina</taxon>
        <taxon>Mortierellomycetes</taxon>
        <taxon>Mortierellales</taxon>
        <taxon>Mortierellaceae</taxon>
        <taxon>Linnemannia</taxon>
    </lineage>
</organism>
<dbReference type="EMBL" id="JAAAUQ010000144">
    <property type="protein sequence ID" value="KAF9153946.1"/>
    <property type="molecule type" value="Genomic_DNA"/>
</dbReference>
<evidence type="ECO:0000256" key="1">
    <source>
        <dbReference type="ARBA" id="ARBA00038101"/>
    </source>
</evidence>
<dbReference type="AlphaFoldDB" id="A0A9P5S6Q0"/>
<dbReference type="OrthoDB" id="2384430at2759"/>
<protein>
    <recommendedName>
        <fullName evidence="5">HCP-like protein</fullName>
    </recommendedName>
</protein>
<comment type="caution">
    <text evidence="3">The sequence shown here is derived from an EMBL/GenBank/DDBJ whole genome shotgun (WGS) entry which is preliminary data.</text>
</comment>
<dbReference type="PANTHER" id="PTHR11102:SF160">
    <property type="entry name" value="ERAD-ASSOCIATED E3 UBIQUITIN-PROTEIN LIGASE COMPONENT HRD3"/>
    <property type="match status" value="1"/>
</dbReference>
<proteinExistence type="inferred from homology"/>
<evidence type="ECO:0000313" key="3">
    <source>
        <dbReference type="EMBL" id="KAF9153946.1"/>
    </source>
</evidence>
<dbReference type="InterPro" id="IPR050767">
    <property type="entry name" value="Sel1_AlgK"/>
</dbReference>